<gene>
    <name evidence="1" type="ORF">GCM10007416_07820</name>
</gene>
<proteinExistence type="predicted"/>
<comment type="caution">
    <text evidence="1">The sequence shown here is derived from an EMBL/GenBank/DDBJ whole genome shotgun (WGS) entry which is preliminary data.</text>
</comment>
<keyword evidence="2" id="KW-1185">Reference proteome</keyword>
<protein>
    <submittedName>
        <fullName evidence="1">Uncharacterized protein</fullName>
    </submittedName>
</protein>
<dbReference type="Proteomes" id="UP000617979">
    <property type="component" value="Unassembled WGS sequence"/>
</dbReference>
<evidence type="ECO:0000313" key="1">
    <source>
        <dbReference type="EMBL" id="GGA37348.1"/>
    </source>
</evidence>
<organism evidence="1 2">
    <name type="scientific">Kroppenstedtia guangzhouensis</name>
    <dbReference type="NCBI Taxonomy" id="1274356"/>
    <lineage>
        <taxon>Bacteria</taxon>
        <taxon>Bacillati</taxon>
        <taxon>Bacillota</taxon>
        <taxon>Bacilli</taxon>
        <taxon>Bacillales</taxon>
        <taxon>Thermoactinomycetaceae</taxon>
        <taxon>Kroppenstedtia</taxon>
    </lineage>
</organism>
<accession>A0ABQ1G5V5</accession>
<dbReference type="EMBL" id="BMEX01000002">
    <property type="protein sequence ID" value="GGA37348.1"/>
    <property type="molecule type" value="Genomic_DNA"/>
</dbReference>
<name>A0ABQ1G5V5_9BACL</name>
<sequence>MKAFCEEGVRKYRSGYYEYTPEPSHTCTGTEDNPPTFVLGNQNIVEREIVWNDDYMYSDYRIYQLPDIDKKVKVYYELYHRVYRETFNFVDFSPFQ</sequence>
<evidence type="ECO:0000313" key="2">
    <source>
        <dbReference type="Proteomes" id="UP000617979"/>
    </source>
</evidence>
<reference evidence="2" key="1">
    <citation type="journal article" date="2019" name="Int. J. Syst. Evol. Microbiol.">
        <title>The Global Catalogue of Microorganisms (GCM) 10K type strain sequencing project: providing services to taxonomists for standard genome sequencing and annotation.</title>
        <authorList>
            <consortium name="The Broad Institute Genomics Platform"/>
            <consortium name="The Broad Institute Genome Sequencing Center for Infectious Disease"/>
            <person name="Wu L."/>
            <person name="Ma J."/>
        </authorList>
    </citation>
    <scope>NUCLEOTIDE SEQUENCE [LARGE SCALE GENOMIC DNA]</scope>
    <source>
        <strain evidence="2">CGMCC 1.12404</strain>
    </source>
</reference>